<feature type="transmembrane region" description="Helical" evidence="8">
    <location>
        <begin position="42"/>
        <end position="59"/>
    </location>
</feature>
<proteinExistence type="inferred from homology"/>
<dbReference type="GO" id="GO:0005886">
    <property type="term" value="C:plasma membrane"/>
    <property type="evidence" value="ECO:0007669"/>
    <property type="project" value="UniProtKB-SubCell"/>
</dbReference>
<reference evidence="10 11" key="1">
    <citation type="submission" date="2017-03" db="EMBL/GenBank/DDBJ databases">
        <title>Complete genome sequence of Candidatus 'Thiodictyon syntrophicum' sp. nov. strain Cad16T, a photolithoautotroph purple sulfur bacterium isolated from an alpine meromictic lake.</title>
        <authorList>
            <person name="Luedin S.M."/>
            <person name="Pothier J.F."/>
            <person name="Danza F."/>
            <person name="Storelli N."/>
            <person name="Wittwer M."/>
            <person name="Tonolla M."/>
        </authorList>
    </citation>
    <scope>NUCLEOTIDE SEQUENCE [LARGE SCALE GENOMIC DNA]</scope>
    <source>
        <strain evidence="10 11">Cad16T</strain>
    </source>
</reference>
<evidence type="ECO:0000313" key="10">
    <source>
        <dbReference type="EMBL" id="AUB83538.1"/>
    </source>
</evidence>
<evidence type="ECO:0000256" key="5">
    <source>
        <dbReference type="ARBA" id="ARBA00022692"/>
    </source>
</evidence>
<dbReference type="KEGG" id="tsy:THSYN_23030"/>
<feature type="transmembrane region" description="Helical" evidence="8">
    <location>
        <begin position="197"/>
        <end position="216"/>
    </location>
</feature>
<keyword evidence="5 8" id="KW-0812">Transmembrane</keyword>
<keyword evidence="7 8" id="KW-0472">Membrane</keyword>
<dbReference type="PANTHER" id="PTHR13929">
    <property type="entry name" value="1,4-DIHYDROXY-2-NAPHTHOATE OCTAPRENYLTRANSFERASE"/>
    <property type="match status" value="1"/>
</dbReference>
<evidence type="ECO:0000256" key="7">
    <source>
        <dbReference type="ARBA" id="ARBA00023136"/>
    </source>
</evidence>
<dbReference type="Proteomes" id="UP000232638">
    <property type="component" value="Chromosome"/>
</dbReference>
<feature type="transmembrane region" description="Helical" evidence="8">
    <location>
        <begin position="173"/>
        <end position="191"/>
    </location>
</feature>
<keyword evidence="3 8" id="KW-1003">Cell membrane</keyword>
<comment type="catalytic activity">
    <reaction evidence="8">
        <text>an all-trans-polyprenyl diphosphate + 1,4-dihydroxy-2-naphthoate + H(+) = a 2-demethylmenaquinol + CO2 + diphosphate</text>
        <dbReference type="Rhea" id="RHEA:26478"/>
        <dbReference type="Rhea" id="RHEA-COMP:9563"/>
        <dbReference type="Rhea" id="RHEA-COMP:9564"/>
        <dbReference type="ChEBI" id="CHEBI:11173"/>
        <dbReference type="ChEBI" id="CHEBI:15378"/>
        <dbReference type="ChEBI" id="CHEBI:16526"/>
        <dbReference type="ChEBI" id="CHEBI:33019"/>
        <dbReference type="ChEBI" id="CHEBI:55437"/>
        <dbReference type="ChEBI" id="CHEBI:58914"/>
        <dbReference type="EC" id="2.5.1.74"/>
    </reaction>
</comment>
<feature type="transmembrane region" description="Helical" evidence="8">
    <location>
        <begin position="296"/>
        <end position="317"/>
    </location>
</feature>
<dbReference type="RefSeq" id="WP_100921224.1">
    <property type="nucleotide sequence ID" value="NZ_CP020370.1"/>
</dbReference>
<gene>
    <name evidence="8" type="primary">menA</name>
    <name evidence="10" type="ORF">THSYN_23030</name>
</gene>
<name>A0A2K8UD73_9GAMM</name>
<dbReference type="InterPro" id="IPR026046">
    <property type="entry name" value="UBIAD1"/>
</dbReference>
<dbReference type="InterPro" id="IPR004657">
    <property type="entry name" value="MenA"/>
</dbReference>
<dbReference type="GO" id="GO:0042371">
    <property type="term" value="P:vitamin K biosynthetic process"/>
    <property type="evidence" value="ECO:0007669"/>
    <property type="project" value="TreeGrafter"/>
</dbReference>
<evidence type="ECO:0000256" key="9">
    <source>
        <dbReference type="NCBIfam" id="TIGR00751"/>
    </source>
</evidence>
<evidence type="ECO:0000256" key="2">
    <source>
        <dbReference type="ARBA" id="ARBA00022428"/>
    </source>
</evidence>
<dbReference type="CDD" id="cd13962">
    <property type="entry name" value="PT_UbiA_UBIAD1"/>
    <property type="match status" value="1"/>
</dbReference>
<evidence type="ECO:0000313" key="11">
    <source>
        <dbReference type="Proteomes" id="UP000232638"/>
    </source>
</evidence>
<comment type="function">
    <text evidence="8">Conversion of 1,4-dihydroxy-2-naphthoate (DHNA) to demethylmenaquinone (DMK).</text>
</comment>
<dbReference type="PIRSF" id="PIRSF005355">
    <property type="entry name" value="UBIAD1"/>
    <property type="match status" value="1"/>
</dbReference>
<dbReference type="GO" id="GO:0046428">
    <property type="term" value="F:1,4-dihydroxy-2-naphthoate polyprenyltransferase activity"/>
    <property type="evidence" value="ECO:0007669"/>
    <property type="project" value="UniProtKB-UniRule"/>
</dbReference>
<dbReference type="UniPathway" id="UPA00079">
    <property type="reaction ID" value="UER00168"/>
</dbReference>
<dbReference type="GO" id="GO:0009234">
    <property type="term" value="P:menaquinone biosynthetic process"/>
    <property type="evidence" value="ECO:0007669"/>
    <property type="project" value="UniProtKB-UniRule"/>
</dbReference>
<evidence type="ECO:0000256" key="6">
    <source>
        <dbReference type="ARBA" id="ARBA00022989"/>
    </source>
</evidence>
<dbReference type="PANTHER" id="PTHR13929:SF0">
    <property type="entry name" value="UBIA PRENYLTRANSFERASE DOMAIN-CONTAINING PROTEIN 1"/>
    <property type="match status" value="1"/>
</dbReference>
<accession>A0A2K8UD73</accession>
<dbReference type="HAMAP" id="MF_01937">
    <property type="entry name" value="MenA_1"/>
    <property type="match status" value="1"/>
</dbReference>
<dbReference type="Pfam" id="PF01040">
    <property type="entry name" value="UbiA"/>
    <property type="match status" value="1"/>
</dbReference>
<comment type="pathway">
    <text evidence="8">Quinol/quinone metabolism; menaquinone biosynthesis; menaquinol from 1,4-dihydroxy-2-naphthoate: step 1/2.</text>
</comment>
<dbReference type="EC" id="2.5.1.74" evidence="8 9"/>
<evidence type="ECO:0000256" key="8">
    <source>
        <dbReference type="HAMAP-Rule" id="MF_01937"/>
    </source>
</evidence>
<comment type="similarity">
    <text evidence="8">Belongs to the MenA family. Type 1 subfamily.</text>
</comment>
<keyword evidence="4 8" id="KW-0808">Transferase</keyword>
<dbReference type="InterPro" id="IPR044878">
    <property type="entry name" value="UbiA_sf"/>
</dbReference>
<dbReference type="NCBIfam" id="TIGR00751">
    <property type="entry name" value="menA"/>
    <property type="match status" value="1"/>
</dbReference>
<dbReference type="EMBL" id="CP020370">
    <property type="protein sequence ID" value="AUB83538.1"/>
    <property type="molecule type" value="Genomic_DNA"/>
</dbReference>
<comment type="subcellular location">
    <subcellularLocation>
        <location evidence="8">Cell membrane</location>
        <topology evidence="8">Multi-pass membrane protein</topology>
    </subcellularLocation>
    <subcellularLocation>
        <location evidence="1">Membrane</location>
        <topology evidence="1">Multi-pass membrane protein</topology>
    </subcellularLocation>
</comment>
<evidence type="ECO:0000256" key="1">
    <source>
        <dbReference type="ARBA" id="ARBA00004141"/>
    </source>
</evidence>
<dbReference type="InterPro" id="IPR000537">
    <property type="entry name" value="UbiA_prenyltransferase"/>
</dbReference>
<organism evidence="10 11">
    <name type="scientific">Candidatus Thiodictyon syntrophicum</name>
    <dbReference type="NCBI Taxonomy" id="1166950"/>
    <lineage>
        <taxon>Bacteria</taxon>
        <taxon>Pseudomonadati</taxon>
        <taxon>Pseudomonadota</taxon>
        <taxon>Gammaproteobacteria</taxon>
        <taxon>Chromatiales</taxon>
        <taxon>Chromatiaceae</taxon>
        <taxon>Thiodictyon</taxon>
    </lineage>
</organism>
<evidence type="ECO:0000256" key="3">
    <source>
        <dbReference type="ARBA" id="ARBA00022475"/>
    </source>
</evidence>
<keyword evidence="11" id="KW-1185">Reference proteome</keyword>
<dbReference type="AlphaFoldDB" id="A0A2K8UD73"/>
<feature type="transmembrane region" description="Helical" evidence="8">
    <location>
        <begin position="267"/>
        <end position="284"/>
    </location>
</feature>
<protein>
    <recommendedName>
        <fullName evidence="8 9">1,4-dihydroxy-2-naphthoate octaprenyltransferase</fullName>
        <shortName evidence="8">DHNA-octaprenyltransferase</shortName>
        <ecNumber evidence="8 9">2.5.1.74</ecNumber>
    </recommendedName>
</protein>
<keyword evidence="6 8" id="KW-1133">Transmembrane helix</keyword>
<dbReference type="OrthoDB" id="9767568at2"/>
<feature type="transmembrane region" description="Helical" evidence="8">
    <location>
        <begin position="65"/>
        <end position="85"/>
    </location>
</feature>
<keyword evidence="2 8" id="KW-0474">Menaquinone biosynthesis</keyword>
<dbReference type="Gene3D" id="1.10.357.140">
    <property type="entry name" value="UbiA prenyltransferase"/>
    <property type="match status" value="1"/>
</dbReference>
<evidence type="ECO:0000256" key="4">
    <source>
        <dbReference type="ARBA" id="ARBA00022679"/>
    </source>
</evidence>
<sequence length="320" mass="33170">MQQHPDSYTATLALEPTEPVGKAAGGTASTLGRWIAAARPKTLLLAATPVVGGIALGVADTGRLAPLVALTTLAAALAIQIGTNLHNDAADFERGTDTPERVGPPRATAQGWFSARQVRTAAHLTFGLAFLLGLFLVARGGWPIFTIGVASLVSGYAYTSGPRPIAYGPFGEVYVLAFFGLASVAGSYYLQTLTLNWPALLLGLALGLPAAAVLLLNNYRDLETDRAAGRRTLCQVVGRPQARVLYALLLLLPPVLVLGAGLPGATWLGLGALPLALVLIARLYRGARGAALNTMLGQTGLYQALLTLLLIGGFALGGRT</sequence>